<name>A0A5P1EYB4_ASPOF</name>
<feature type="compositionally biased region" description="Polar residues" evidence="5">
    <location>
        <begin position="801"/>
        <end position="823"/>
    </location>
</feature>
<dbReference type="PROSITE" id="PS50016">
    <property type="entry name" value="ZF_PHD_2"/>
    <property type="match status" value="1"/>
</dbReference>
<organism evidence="8 9">
    <name type="scientific">Asparagus officinalis</name>
    <name type="common">Garden asparagus</name>
    <dbReference type="NCBI Taxonomy" id="4686"/>
    <lineage>
        <taxon>Eukaryota</taxon>
        <taxon>Viridiplantae</taxon>
        <taxon>Streptophyta</taxon>
        <taxon>Embryophyta</taxon>
        <taxon>Tracheophyta</taxon>
        <taxon>Spermatophyta</taxon>
        <taxon>Magnoliopsida</taxon>
        <taxon>Liliopsida</taxon>
        <taxon>Asparagales</taxon>
        <taxon>Asparagaceae</taxon>
        <taxon>Asparagoideae</taxon>
        <taxon>Asparagus</taxon>
    </lineage>
</organism>
<dbReference type="InterPro" id="IPR019787">
    <property type="entry name" value="Znf_PHD-finger"/>
</dbReference>
<evidence type="ECO:0000256" key="1">
    <source>
        <dbReference type="ARBA" id="ARBA00022723"/>
    </source>
</evidence>
<dbReference type="GO" id="GO:0061630">
    <property type="term" value="F:ubiquitin protein ligase activity"/>
    <property type="evidence" value="ECO:0007669"/>
    <property type="project" value="TreeGrafter"/>
</dbReference>
<feature type="domain" description="RING-type" evidence="7">
    <location>
        <begin position="27"/>
        <end position="66"/>
    </location>
</feature>
<dbReference type="PROSITE" id="PS00518">
    <property type="entry name" value="ZF_RING_1"/>
    <property type="match status" value="1"/>
</dbReference>
<feature type="region of interest" description="Disordered" evidence="5">
    <location>
        <begin position="771"/>
        <end position="823"/>
    </location>
</feature>
<dbReference type="InterPro" id="IPR001965">
    <property type="entry name" value="Znf_PHD"/>
</dbReference>
<dbReference type="Pfam" id="PF13639">
    <property type="entry name" value="zf-RING_2"/>
    <property type="match status" value="1"/>
</dbReference>
<dbReference type="GO" id="GO:0008270">
    <property type="term" value="F:zinc ion binding"/>
    <property type="evidence" value="ECO:0007669"/>
    <property type="project" value="UniProtKB-KW"/>
</dbReference>
<dbReference type="InterPro" id="IPR017907">
    <property type="entry name" value="Znf_RING_CS"/>
</dbReference>
<dbReference type="Gene3D" id="3.30.40.10">
    <property type="entry name" value="Zinc/RING finger domain, C3HC4 (zinc finger)"/>
    <property type="match status" value="2"/>
</dbReference>
<dbReference type="InterPro" id="IPR011011">
    <property type="entry name" value="Znf_FYVE_PHD"/>
</dbReference>
<dbReference type="OMA" id="SAWHRDW"/>
<dbReference type="GO" id="GO:0016567">
    <property type="term" value="P:protein ubiquitination"/>
    <property type="evidence" value="ECO:0007669"/>
    <property type="project" value="TreeGrafter"/>
</dbReference>
<dbReference type="PANTHER" id="PTHR15315:SF26">
    <property type="entry name" value="E3 UBIQUITIN-PROTEIN LIGASE NRDP1"/>
    <property type="match status" value="1"/>
</dbReference>
<evidence type="ECO:0000259" key="6">
    <source>
        <dbReference type="PROSITE" id="PS50016"/>
    </source>
</evidence>
<proteinExistence type="predicted"/>
<evidence type="ECO:0000256" key="5">
    <source>
        <dbReference type="SAM" id="MobiDB-lite"/>
    </source>
</evidence>
<feature type="compositionally biased region" description="Basic and acidic residues" evidence="5">
    <location>
        <begin position="1196"/>
        <end position="1213"/>
    </location>
</feature>
<feature type="region of interest" description="Disordered" evidence="5">
    <location>
        <begin position="465"/>
        <end position="508"/>
    </location>
</feature>
<sequence>METDQWSPVMGTDQRSPDDTAVDNGTCGICTDIVIDRGVLDCCNHWFCFACIDNWATITSLCPMCKNEFQMITCLPVYDTIGNIKAEDYSLSRDDDWCIQGKNNTLSFPSYYIDEDAVICLDGDGCKIRNGLSVAEDDLTFDTSIACDSCDIWYHAFCVGFNPECGTSETSWLCPRCITDEAPQKSHEAPSQKLGDHCVLSADSGWTCEPSFSSKVSVSVADDGETAVVVSMVGGQENPEHNPEHIKTTLSEVEQAHNTDEVEIFLSDSSSGNTKLDVHKETSGCIELVDNSLIYCNEKGSKASPPENYKNSEFLLDIPELPSIEDTTSELCRSQEDNRVQASLTVSAAEAVSCQSCYAGTAGLGDELSGVDEKYQVPGSSSKVFSERIIADRTTLNSGKDMADLPLRHHQLSNLVGDPKEKMQPHVTGESTEDMINVPPKHVEFNNLVGELTEEMQPHVKDAGCLKDRMRKREIKSEYSPKKVKSDGKSQLLSSRRLANSSGLDNSTSCLTKVAQSNDNMLGNAPPMKARSLDIMSIVQEVDHVPNVLDRSTGRKENASGPRVKKIMRRVGEKEESSTLVQQLRKEIREAALDKTSNHNDNVNDFDLKLLTAFRAAIVKPRDELVNKHSPVDRTLKKSLLQKGKTRENLTKKIYATSTGRRKRAWDREWEVEFWKHRCTRTKTEKVETLHSVLSLLKKATNSCSNNSTTNEGPEGETNSILSRVYLADTSLFPRKDDIKPLSVLAGSCQTVNECNTEKNSSGISRALPQVKAASSENTGKTPITMSLTAETSGKKENRLSDSSVSTVRVQNSSKEITNQSGSSKFDKKKWALQVLARKNASISSSESKEKDGDKSALKGNYPLLAQLPIDMRPVPAPSNHNKVTLSVRQAQLYRITEHYLRKTNLPIMRKTAATELAVADAVNIEKGIFERSNSKLVYINLCSQALSQRSNKPPSAEVNTSNSSRPTANVIDQIADETSSFSVGEQSKVEEALRLAGLTDSPPNSPKPTVDLNVEDNINGSAREQGLENVLDMDSHAELDIYGDFEYDLEDEGYEVSKLLQQQDRDPKLKVVLSTLQDDKPQNSDTQGLPDDKDKFKVEVDDNAENVTEEIKIVSPSLIKPSGGEMFEEPSLTEYEELYGLELDNKMFQNKTSDTLTGELNKSLEMVAAGKIIVSSQSEKHLSEDGTAAASEFENEGHAESSFDNGRVHSNHESFGGGNPLAHSLTDKKDPMERKMKDESNEVPASSSSISKKVEAYVKEHIRPLCKSGVITVDQYRWAVGKTTDKVMKFHHKAKNANFLIKEGEKVKKLAEQYVEAAQQKES</sequence>
<keyword evidence="2 4" id="KW-0863">Zinc-finger</keyword>
<feature type="region of interest" description="Disordered" evidence="5">
    <location>
        <begin position="1179"/>
        <end position="1248"/>
    </location>
</feature>
<dbReference type="OrthoDB" id="21204at2759"/>
<accession>A0A5P1EYB4</accession>
<dbReference type="SMART" id="SM00184">
    <property type="entry name" value="RING"/>
    <property type="match status" value="1"/>
</dbReference>
<dbReference type="SUPFAM" id="SSF57903">
    <property type="entry name" value="FYVE/PHD zinc finger"/>
    <property type="match status" value="1"/>
</dbReference>
<feature type="compositionally biased region" description="Polar residues" evidence="5">
    <location>
        <begin position="489"/>
        <end position="508"/>
    </location>
</feature>
<dbReference type="InterPro" id="IPR001841">
    <property type="entry name" value="Znf_RING"/>
</dbReference>
<gene>
    <name evidence="8" type="ORF">A4U43_C05F19870</name>
</gene>
<dbReference type="Gramene" id="ONK69150">
    <property type="protein sequence ID" value="ONK69150"/>
    <property type="gene ID" value="A4U43_C05F19870"/>
</dbReference>
<feature type="domain" description="PHD-type" evidence="6">
    <location>
        <begin position="59"/>
        <end position="180"/>
    </location>
</feature>
<evidence type="ECO:0000256" key="4">
    <source>
        <dbReference type="PROSITE-ProRule" id="PRU00175"/>
    </source>
</evidence>
<evidence type="ECO:0000313" key="9">
    <source>
        <dbReference type="Proteomes" id="UP000243459"/>
    </source>
</evidence>
<dbReference type="SUPFAM" id="SSF57850">
    <property type="entry name" value="RING/U-box"/>
    <property type="match status" value="1"/>
</dbReference>
<keyword evidence="1" id="KW-0479">Metal-binding</keyword>
<evidence type="ECO:0000256" key="2">
    <source>
        <dbReference type="ARBA" id="ARBA00022771"/>
    </source>
</evidence>
<evidence type="ECO:0008006" key="10">
    <source>
        <dbReference type="Google" id="ProtNLM"/>
    </source>
</evidence>
<evidence type="ECO:0000313" key="8">
    <source>
        <dbReference type="EMBL" id="ONK69150.1"/>
    </source>
</evidence>
<dbReference type="PROSITE" id="PS50089">
    <property type="entry name" value="ZF_RING_2"/>
    <property type="match status" value="1"/>
</dbReference>
<reference evidence="9" key="1">
    <citation type="journal article" date="2017" name="Nat. Commun.">
        <title>The asparagus genome sheds light on the origin and evolution of a young Y chromosome.</title>
        <authorList>
            <person name="Harkess A."/>
            <person name="Zhou J."/>
            <person name="Xu C."/>
            <person name="Bowers J.E."/>
            <person name="Van der Hulst R."/>
            <person name="Ayyampalayam S."/>
            <person name="Mercati F."/>
            <person name="Riccardi P."/>
            <person name="McKain M.R."/>
            <person name="Kakrana A."/>
            <person name="Tang H."/>
            <person name="Ray J."/>
            <person name="Groenendijk J."/>
            <person name="Arikit S."/>
            <person name="Mathioni S.M."/>
            <person name="Nakano M."/>
            <person name="Shan H."/>
            <person name="Telgmann-Rauber A."/>
            <person name="Kanno A."/>
            <person name="Yue Z."/>
            <person name="Chen H."/>
            <person name="Li W."/>
            <person name="Chen Y."/>
            <person name="Xu X."/>
            <person name="Zhang Y."/>
            <person name="Luo S."/>
            <person name="Chen H."/>
            <person name="Gao J."/>
            <person name="Mao Z."/>
            <person name="Pires J.C."/>
            <person name="Luo M."/>
            <person name="Kudrna D."/>
            <person name="Wing R.A."/>
            <person name="Meyers B.C."/>
            <person name="Yi K."/>
            <person name="Kong H."/>
            <person name="Lavrijsen P."/>
            <person name="Sunseri F."/>
            <person name="Falavigna A."/>
            <person name="Ye Y."/>
            <person name="Leebens-Mack J.H."/>
            <person name="Chen G."/>
        </authorList>
    </citation>
    <scope>NUCLEOTIDE SEQUENCE [LARGE SCALE GENOMIC DNA]</scope>
    <source>
        <strain evidence="9">cv. DH0086</strain>
    </source>
</reference>
<dbReference type="PANTHER" id="PTHR15315">
    <property type="entry name" value="RING FINGER PROTEIN 41, 151"/>
    <property type="match status" value="1"/>
</dbReference>
<feature type="compositionally biased region" description="Basic and acidic residues" evidence="5">
    <location>
        <begin position="1226"/>
        <end position="1241"/>
    </location>
</feature>
<feature type="compositionally biased region" description="Polar residues" evidence="5">
    <location>
        <begin position="773"/>
        <end position="792"/>
    </location>
</feature>
<evidence type="ECO:0000256" key="3">
    <source>
        <dbReference type="ARBA" id="ARBA00022833"/>
    </source>
</evidence>
<keyword evidence="3" id="KW-0862">Zinc</keyword>
<protein>
    <recommendedName>
        <fullName evidence="10">RING-type domain-containing protein</fullName>
    </recommendedName>
</protein>
<dbReference type="CDD" id="cd15517">
    <property type="entry name" value="PHD_TCF19_like"/>
    <property type="match status" value="1"/>
</dbReference>
<dbReference type="Proteomes" id="UP000243459">
    <property type="component" value="Chromosome 5"/>
</dbReference>
<dbReference type="EMBL" id="CM007385">
    <property type="protein sequence ID" value="ONK69150.1"/>
    <property type="molecule type" value="Genomic_DNA"/>
</dbReference>
<dbReference type="InterPro" id="IPR013083">
    <property type="entry name" value="Znf_RING/FYVE/PHD"/>
</dbReference>
<keyword evidence="9" id="KW-1185">Reference proteome</keyword>
<dbReference type="Pfam" id="PF00628">
    <property type="entry name" value="PHD"/>
    <property type="match status" value="1"/>
</dbReference>
<dbReference type="SMART" id="SM00249">
    <property type="entry name" value="PHD"/>
    <property type="match status" value="1"/>
</dbReference>
<feature type="compositionally biased region" description="Basic and acidic residues" evidence="5">
    <location>
        <begin position="475"/>
        <end position="488"/>
    </location>
</feature>
<evidence type="ECO:0000259" key="7">
    <source>
        <dbReference type="PROSITE" id="PS50089"/>
    </source>
</evidence>